<feature type="transmembrane region" description="Helical" evidence="5">
    <location>
        <begin position="388"/>
        <end position="404"/>
    </location>
</feature>
<dbReference type="RefSeq" id="WP_036962537.1">
    <property type="nucleotide sequence ID" value="NZ_JALD01000049.1"/>
</dbReference>
<dbReference type="PANTHER" id="PTHR37422:SF17">
    <property type="entry name" value="O-ANTIGEN LIGASE"/>
    <property type="match status" value="1"/>
</dbReference>
<dbReference type="Pfam" id="PF04932">
    <property type="entry name" value="Wzy_C"/>
    <property type="match status" value="1"/>
</dbReference>
<feature type="transmembrane region" description="Helical" evidence="5">
    <location>
        <begin position="160"/>
        <end position="181"/>
    </location>
</feature>
<dbReference type="EMBL" id="JALD01000049">
    <property type="protein sequence ID" value="EUD10729.1"/>
    <property type="molecule type" value="Genomic_DNA"/>
</dbReference>
<keyword evidence="4 5" id="KW-0472">Membrane</keyword>
<evidence type="ECO:0000256" key="5">
    <source>
        <dbReference type="SAM" id="Phobius"/>
    </source>
</evidence>
<feature type="transmembrane region" description="Helical" evidence="5">
    <location>
        <begin position="226"/>
        <end position="247"/>
    </location>
</feature>
<feature type="transmembrane region" description="Helical" evidence="5">
    <location>
        <begin position="319"/>
        <end position="338"/>
    </location>
</feature>
<comment type="subcellular location">
    <subcellularLocation>
        <location evidence="1">Membrane</location>
        <topology evidence="1">Multi-pass membrane protein</topology>
    </subcellularLocation>
</comment>
<feature type="transmembrane region" description="Helical" evidence="5">
    <location>
        <begin position="66"/>
        <end position="85"/>
    </location>
</feature>
<feature type="transmembrane region" description="Helical" evidence="5">
    <location>
        <begin position="97"/>
        <end position="114"/>
    </location>
</feature>
<keyword evidence="7" id="KW-0808">Transferase</keyword>
<keyword evidence="2 5" id="KW-0812">Transmembrane</keyword>
<sequence>MSFLDKHENFLSKYNRILIFLFFILFFVEDVTRYKHILFYLMIATALCYLCLDSKKVIEKLKHKEIYLILLFSVALYVSVSYSLNPKATLKFINNNLLNYGVLSLGLLFPIILYKEKLTDISKLVILGYLTALVVLLLIESASYLIAYQHGVLPFTTYNFRNISDALTFFFPILPILWYILPKNKLIYFYILCVVFLFILLGTLSRGAWLAIAASGGVFLCFKRPWKLIVSVIGIALIGLISLKIIYPETTNRLFLKLEQTDSSDRYTNGTQGTAIELIMKKPLIGYGVGDKIFHEKYNSVVAQHPDWTFRTSIGPHNIWLFVWFGAGIFGLASFTLLTLSMGYTSYQGIRRSVENPLIYFSFLALFISLIGFYVVRGMFEQVDLKPLGLILGFLIAMINAIPTKRISENNG</sequence>
<feature type="transmembrane region" description="Helical" evidence="5">
    <location>
        <begin position="126"/>
        <end position="148"/>
    </location>
</feature>
<keyword evidence="3 5" id="KW-1133">Transmembrane helix</keyword>
<evidence type="ECO:0000259" key="6">
    <source>
        <dbReference type="Pfam" id="PF04932"/>
    </source>
</evidence>
<keyword evidence="7" id="KW-0328">Glycosyltransferase</keyword>
<evidence type="ECO:0000256" key="2">
    <source>
        <dbReference type="ARBA" id="ARBA00022692"/>
    </source>
</evidence>
<reference evidence="7 8" key="1">
    <citation type="submission" date="2014-01" db="EMBL/GenBank/DDBJ databases">
        <authorList>
            <person name="Durkin A.S."/>
            <person name="McCorrison J."/>
            <person name="Torralba M."/>
            <person name="Gillis M."/>
            <person name="Haft D.H."/>
            <person name="Methe B."/>
            <person name="Sutton G."/>
            <person name="Nelson K.E."/>
        </authorList>
    </citation>
    <scope>NUCLEOTIDE SEQUENCE [LARGE SCALE GENOMIC DNA]</scope>
    <source>
        <strain evidence="7 8">205/92</strain>
    </source>
</reference>
<dbReference type="GO" id="GO:0016020">
    <property type="term" value="C:membrane"/>
    <property type="evidence" value="ECO:0007669"/>
    <property type="project" value="UniProtKB-SubCell"/>
</dbReference>
<dbReference type="AlphaFoldDB" id="A0AAV3M538"/>
<feature type="transmembrane region" description="Helical" evidence="5">
    <location>
        <begin position="188"/>
        <end position="214"/>
    </location>
</feature>
<feature type="domain" description="O-antigen ligase-related" evidence="6">
    <location>
        <begin position="192"/>
        <end position="335"/>
    </location>
</feature>
<name>A0AAV3M538_9GAMM</name>
<organism evidence="7 8">
    <name type="scientific">Providencia alcalifaciens 205/92</name>
    <dbReference type="NCBI Taxonomy" id="1256988"/>
    <lineage>
        <taxon>Bacteria</taxon>
        <taxon>Pseudomonadati</taxon>
        <taxon>Pseudomonadota</taxon>
        <taxon>Gammaproteobacteria</taxon>
        <taxon>Enterobacterales</taxon>
        <taxon>Morganellaceae</taxon>
        <taxon>Providencia</taxon>
    </lineage>
</organism>
<gene>
    <name evidence="7" type="ORF">HMPREF1563_1911</name>
</gene>
<dbReference type="GO" id="GO:0016874">
    <property type="term" value="F:ligase activity"/>
    <property type="evidence" value="ECO:0007669"/>
    <property type="project" value="UniProtKB-KW"/>
</dbReference>
<comment type="caution">
    <text evidence="7">The sequence shown here is derived from an EMBL/GenBank/DDBJ whole genome shotgun (WGS) entry which is preliminary data.</text>
</comment>
<protein>
    <submittedName>
        <fullName evidence="7">O-antigen ligase</fullName>
        <ecNumber evidence="7">2.4.-.-</ecNumber>
    </submittedName>
</protein>
<evidence type="ECO:0000256" key="1">
    <source>
        <dbReference type="ARBA" id="ARBA00004141"/>
    </source>
</evidence>
<dbReference type="InterPro" id="IPR051533">
    <property type="entry name" value="WaaL-like"/>
</dbReference>
<proteinExistence type="predicted"/>
<dbReference type="Proteomes" id="UP000022311">
    <property type="component" value="Unassembled WGS sequence"/>
</dbReference>
<dbReference type="NCBIfam" id="NF012031">
    <property type="entry name" value="PRK15487.1"/>
    <property type="match status" value="1"/>
</dbReference>
<feature type="transmembrane region" description="Helical" evidence="5">
    <location>
        <begin position="34"/>
        <end position="54"/>
    </location>
</feature>
<feature type="transmembrane region" description="Helical" evidence="5">
    <location>
        <begin position="12"/>
        <end position="28"/>
    </location>
</feature>
<evidence type="ECO:0000313" key="7">
    <source>
        <dbReference type="EMBL" id="EUD10729.1"/>
    </source>
</evidence>
<dbReference type="InterPro" id="IPR007016">
    <property type="entry name" value="O-antigen_ligase-rel_domated"/>
</dbReference>
<accession>A0AAV3M538</accession>
<dbReference type="EC" id="2.4.-.-" evidence="7"/>
<dbReference type="PANTHER" id="PTHR37422">
    <property type="entry name" value="TEICHURONIC ACID BIOSYNTHESIS PROTEIN TUAE"/>
    <property type="match status" value="1"/>
</dbReference>
<feature type="transmembrane region" description="Helical" evidence="5">
    <location>
        <begin position="358"/>
        <end position="376"/>
    </location>
</feature>
<evidence type="ECO:0000313" key="8">
    <source>
        <dbReference type="Proteomes" id="UP000022311"/>
    </source>
</evidence>
<evidence type="ECO:0000256" key="3">
    <source>
        <dbReference type="ARBA" id="ARBA00022989"/>
    </source>
</evidence>
<evidence type="ECO:0000256" key="4">
    <source>
        <dbReference type="ARBA" id="ARBA00023136"/>
    </source>
</evidence>
<dbReference type="GO" id="GO:0016757">
    <property type="term" value="F:glycosyltransferase activity"/>
    <property type="evidence" value="ECO:0007669"/>
    <property type="project" value="UniProtKB-KW"/>
</dbReference>
<keyword evidence="7" id="KW-0436">Ligase</keyword>